<evidence type="ECO:0000256" key="3">
    <source>
        <dbReference type="ARBA" id="ARBA00022842"/>
    </source>
</evidence>
<dbReference type="Proteomes" id="UP001597145">
    <property type="component" value="Unassembled WGS sequence"/>
</dbReference>
<dbReference type="GO" id="GO:0070204">
    <property type="term" value="F:2-succinyl-5-enolpyruvyl-6-hydroxy-3-cyclohexene-1-carboxylic-acid synthase activity"/>
    <property type="evidence" value="ECO:0007669"/>
    <property type="project" value="UniProtKB-EC"/>
</dbReference>
<gene>
    <name evidence="6 8" type="primary">menD</name>
    <name evidence="8" type="ORF">ACFSCY_32860</name>
</gene>
<keyword evidence="6" id="KW-0474">Menaquinone biosynthesis</keyword>
<keyword evidence="5 6" id="KW-0464">Manganese</keyword>
<evidence type="ECO:0000256" key="5">
    <source>
        <dbReference type="ARBA" id="ARBA00023211"/>
    </source>
</evidence>
<dbReference type="EMBL" id="JBHUCP010000033">
    <property type="protein sequence ID" value="MFD1534217.1"/>
    <property type="molecule type" value="Genomic_DNA"/>
</dbReference>
<dbReference type="CDD" id="cd02009">
    <property type="entry name" value="TPP_SHCHC_synthase"/>
    <property type="match status" value="1"/>
</dbReference>
<evidence type="ECO:0000256" key="1">
    <source>
        <dbReference type="ARBA" id="ARBA00022679"/>
    </source>
</evidence>
<keyword evidence="2 6" id="KW-0479">Metal-binding</keyword>
<dbReference type="NCBIfam" id="TIGR00173">
    <property type="entry name" value="menD"/>
    <property type="match status" value="1"/>
</dbReference>
<dbReference type="Gene3D" id="3.40.50.970">
    <property type="match status" value="2"/>
</dbReference>
<feature type="domain" description="Thiamine pyrophosphate enzyme N-terminal TPP-binding" evidence="7">
    <location>
        <begin position="8"/>
        <end position="123"/>
    </location>
</feature>
<comment type="similarity">
    <text evidence="6">Belongs to the TPP enzyme family. MenD subfamily.</text>
</comment>
<dbReference type="SUPFAM" id="SSF52518">
    <property type="entry name" value="Thiamin diphosphate-binding fold (THDP-binding)"/>
    <property type="match status" value="2"/>
</dbReference>
<evidence type="ECO:0000256" key="4">
    <source>
        <dbReference type="ARBA" id="ARBA00023052"/>
    </source>
</evidence>
<sequence>MNPSTMQARVLVDELVRCGVTEAVLCPGSRNAPLSFALQAADAAGRLRLHVRIDERTAGFLALGMAARSRRPVPVCTTSGTAVANLHPAVLEASHAGVPLLVLSADRPPAMIGTGASQTIEQSGLFGRAVRLALDGPVGCGPADNGRWRTLVDRAYAAATGALGGAPGPVQVNLPFAEPLVPDADGPVPEGRPGGGPWTSVPPVERRAPVLPLDPAAPTLVIAGLGAPEDLLDLHVPVIAEPSSAAWPAGLRTGPWLLGAPSAAELKPAQVVVAGRPTLHRPVQRLLADPDVATYVLADPQGRPWTDVAGTVRAVGALPPLVPDPAWTKRWVEADDAAATALDRALDDRAAPGGLRLARSLLAALPGGAQLVLGSSNPVRDVSLAAAPRPGLTILSNRGVAGIDGTVSSALGAALVHDGPAYALLGDLTLLHDTTGLVIGPDEPRPDLTIVVLNDGGGGIFGLLEQGAPEHAAAFERVFGTPHGVDLAALCTATGTTHVEVDVADVADAVAPKPGLRVVEVRADRRDLREAHATLRATIDEAVAAAR</sequence>
<name>A0ABW4FYT4_9PSEU</name>
<comment type="pathway">
    <text evidence="6">Quinol/quinone metabolism; menaquinone biosynthesis.</text>
</comment>
<dbReference type="InterPro" id="IPR012001">
    <property type="entry name" value="Thiamin_PyroP_enz_TPP-bd_dom"/>
</dbReference>
<keyword evidence="1 6" id="KW-0808">Transferase</keyword>
<comment type="function">
    <text evidence="6">Catalyzes the thiamine diphosphate-dependent decarboxylation of 2-oxoglutarate and the subsequent addition of the resulting succinic semialdehyde-thiamine pyrophosphate anion to isochorismate to yield 2-succinyl-5-enolpyruvyl-6-hydroxy-3-cyclohexene-1-carboxylate (SEPHCHC).</text>
</comment>
<organism evidence="8 9">
    <name type="scientific">Pseudonocardia aurantiaca</name>
    <dbReference type="NCBI Taxonomy" id="75290"/>
    <lineage>
        <taxon>Bacteria</taxon>
        <taxon>Bacillati</taxon>
        <taxon>Actinomycetota</taxon>
        <taxon>Actinomycetes</taxon>
        <taxon>Pseudonocardiales</taxon>
        <taxon>Pseudonocardiaceae</taxon>
        <taxon>Pseudonocardia</taxon>
    </lineage>
</organism>
<comment type="subunit">
    <text evidence="6">Homodimer.</text>
</comment>
<comment type="catalytic activity">
    <reaction evidence="6">
        <text>isochorismate + 2-oxoglutarate + H(+) = 5-enolpyruvoyl-6-hydroxy-2-succinyl-cyclohex-3-ene-1-carboxylate + CO2</text>
        <dbReference type="Rhea" id="RHEA:25593"/>
        <dbReference type="ChEBI" id="CHEBI:15378"/>
        <dbReference type="ChEBI" id="CHEBI:16526"/>
        <dbReference type="ChEBI" id="CHEBI:16810"/>
        <dbReference type="ChEBI" id="CHEBI:29780"/>
        <dbReference type="ChEBI" id="CHEBI:58818"/>
        <dbReference type="EC" id="2.2.1.9"/>
    </reaction>
</comment>
<proteinExistence type="inferred from homology"/>
<comment type="pathway">
    <text evidence="6">Quinol/quinone metabolism; 1,4-dihydroxy-2-naphthoate biosynthesis; 1,4-dihydroxy-2-naphthoate from chorismate: step 2/7.</text>
</comment>
<dbReference type="PANTHER" id="PTHR42916">
    <property type="entry name" value="2-SUCCINYL-5-ENOLPYRUVYL-6-HYDROXY-3-CYCLOHEXENE-1-CARBOXYLATE SYNTHASE"/>
    <property type="match status" value="1"/>
</dbReference>
<comment type="caution">
    <text evidence="8">The sequence shown here is derived from an EMBL/GenBank/DDBJ whole genome shotgun (WGS) entry which is preliminary data.</text>
</comment>
<keyword evidence="3 6" id="KW-0460">Magnesium</keyword>
<dbReference type="EC" id="2.2.1.9" evidence="6"/>
<dbReference type="InterPro" id="IPR029061">
    <property type="entry name" value="THDP-binding"/>
</dbReference>
<evidence type="ECO:0000259" key="7">
    <source>
        <dbReference type="Pfam" id="PF02776"/>
    </source>
</evidence>
<evidence type="ECO:0000256" key="6">
    <source>
        <dbReference type="HAMAP-Rule" id="MF_01659"/>
    </source>
</evidence>
<reference evidence="9" key="1">
    <citation type="journal article" date="2019" name="Int. J. Syst. Evol. Microbiol.">
        <title>The Global Catalogue of Microorganisms (GCM) 10K type strain sequencing project: providing services to taxonomists for standard genome sequencing and annotation.</title>
        <authorList>
            <consortium name="The Broad Institute Genomics Platform"/>
            <consortium name="The Broad Institute Genome Sequencing Center for Infectious Disease"/>
            <person name="Wu L."/>
            <person name="Ma J."/>
        </authorList>
    </citation>
    <scope>NUCLEOTIDE SEQUENCE [LARGE SCALE GENOMIC DNA]</scope>
    <source>
        <strain evidence="9">JCM 12165</strain>
    </source>
</reference>
<dbReference type="CDD" id="cd07037">
    <property type="entry name" value="TPP_PYR_MenD"/>
    <property type="match status" value="1"/>
</dbReference>
<evidence type="ECO:0000313" key="9">
    <source>
        <dbReference type="Proteomes" id="UP001597145"/>
    </source>
</evidence>
<keyword evidence="4 6" id="KW-0786">Thiamine pyrophosphate</keyword>
<dbReference type="InterPro" id="IPR004433">
    <property type="entry name" value="MenaQ_synth_MenD"/>
</dbReference>
<evidence type="ECO:0000256" key="2">
    <source>
        <dbReference type="ARBA" id="ARBA00022723"/>
    </source>
</evidence>
<dbReference type="PANTHER" id="PTHR42916:SF1">
    <property type="entry name" value="PROTEIN PHYLLO, CHLOROPLASTIC"/>
    <property type="match status" value="1"/>
</dbReference>
<accession>A0ABW4FYT4</accession>
<dbReference type="PIRSF" id="PIRSF004983">
    <property type="entry name" value="MenD"/>
    <property type="match status" value="1"/>
</dbReference>
<dbReference type="RefSeq" id="WP_343984791.1">
    <property type="nucleotide sequence ID" value="NZ_BAAAJG010000025.1"/>
</dbReference>
<comment type="cofactor">
    <cofactor evidence="6">
        <name>Mg(2+)</name>
        <dbReference type="ChEBI" id="CHEBI:18420"/>
    </cofactor>
    <cofactor evidence="6">
        <name>Mn(2+)</name>
        <dbReference type="ChEBI" id="CHEBI:29035"/>
    </cofactor>
</comment>
<dbReference type="Pfam" id="PF02776">
    <property type="entry name" value="TPP_enzyme_N"/>
    <property type="match status" value="1"/>
</dbReference>
<dbReference type="HAMAP" id="MF_01659">
    <property type="entry name" value="MenD"/>
    <property type="match status" value="1"/>
</dbReference>
<protein>
    <recommendedName>
        <fullName evidence="6">2-succinyl-5-enolpyruvyl-6-hydroxy-3-cyclohexene-1-carboxylate synthase</fullName>
        <shortName evidence="6">SEPHCHC synthase</shortName>
        <ecNumber evidence="6">2.2.1.9</ecNumber>
    </recommendedName>
    <alternativeName>
        <fullName evidence="6">Menaquinone biosynthesis protein MenD</fullName>
    </alternativeName>
</protein>
<comment type="cofactor">
    <cofactor evidence="6">
        <name>thiamine diphosphate</name>
        <dbReference type="ChEBI" id="CHEBI:58937"/>
    </cofactor>
    <text evidence="6">Binds 1 thiamine pyrophosphate per subunit.</text>
</comment>
<evidence type="ECO:0000313" key="8">
    <source>
        <dbReference type="EMBL" id="MFD1534217.1"/>
    </source>
</evidence>
<keyword evidence="9" id="KW-1185">Reference proteome</keyword>
<dbReference type="Gene3D" id="3.40.50.1220">
    <property type="entry name" value="TPP-binding domain"/>
    <property type="match status" value="1"/>
</dbReference>